<dbReference type="AlphaFoldDB" id="X1RVL8"/>
<evidence type="ECO:0008006" key="2">
    <source>
        <dbReference type="Google" id="ProtNLM"/>
    </source>
</evidence>
<reference evidence="1" key="1">
    <citation type="journal article" date="2014" name="Front. Microbiol.">
        <title>High frequency of phylogenetically diverse reductive dehalogenase-homologous genes in deep subseafloor sedimentary metagenomes.</title>
        <authorList>
            <person name="Kawai M."/>
            <person name="Futagami T."/>
            <person name="Toyoda A."/>
            <person name="Takaki Y."/>
            <person name="Nishi S."/>
            <person name="Hori S."/>
            <person name="Arai W."/>
            <person name="Tsubouchi T."/>
            <person name="Morono Y."/>
            <person name="Uchiyama I."/>
            <person name="Ito T."/>
            <person name="Fujiyama A."/>
            <person name="Inagaki F."/>
            <person name="Takami H."/>
        </authorList>
    </citation>
    <scope>NUCLEOTIDE SEQUENCE</scope>
    <source>
        <strain evidence="1">Expedition CK06-06</strain>
    </source>
</reference>
<dbReference type="SUPFAM" id="SSF51126">
    <property type="entry name" value="Pectin lyase-like"/>
    <property type="match status" value="1"/>
</dbReference>
<dbReference type="InterPro" id="IPR011050">
    <property type="entry name" value="Pectin_lyase_fold/virulence"/>
</dbReference>
<protein>
    <recommendedName>
        <fullName evidence="2">Right handed beta helix domain-containing protein</fullName>
    </recommendedName>
</protein>
<dbReference type="Gene3D" id="2.160.20.10">
    <property type="entry name" value="Single-stranded right-handed beta-helix, Pectin lyase-like"/>
    <property type="match status" value="1"/>
</dbReference>
<sequence length="311" mass="33617">MGAVFRWIKYIYEWCKNFAYALSGNAFGYYPPYDQGVQFYVDGVNGLDTNNGKSWAMAFKTIAVARAAANAIVEARGWGIGEYSTIWIRPGVYKEHDMGFPFHCHMIGLGIGGHEMVKIKPDAGKGEDPVTCIFKGNSQGTHLANLWMEIADDDLAIIDAGVLNSFLMEDCVLKPADGKTGVIGIRTETSEWLEIRRCVFQFSALTPLAYAMHFLGGAGRMLHAARIHDNDIIAEAGIRIDATAGQAVIKHNVVVASVGIGIHDSVGEALIVGNDVYAPTDPILTAGGPAQTIRNRVQVGAAVTADWETPD</sequence>
<comment type="caution">
    <text evidence="1">The sequence shown here is derived from an EMBL/GenBank/DDBJ whole genome shotgun (WGS) entry which is preliminary data.</text>
</comment>
<gene>
    <name evidence="1" type="ORF">S12H4_03326</name>
</gene>
<name>X1RVL8_9ZZZZ</name>
<proteinExistence type="predicted"/>
<dbReference type="EMBL" id="BARW01000920">
    <property type="protein sequence ID" value="GAI70956.1"/>
    <property type="molecule type" value="Genomic_DNA"/>
</dbReference>
<evidence type="ECO:0000313" key="1">
    <source>
        <dbReference type="EMBL" id="GAI70956.1"/>
    </source>
</evidence>
<dbReference type="InterPro" id="IPR012334">
    <property type="entry name" value="Pectin_lyas_fold"/>
</dbReference>
<organism evidence="1">
    <name type="scientific">marine sediment metagenome</name>
    <dbReference type="NCBI Taxonomy" id="412755"/>
    <lineage>
        <taxon>unclassified sequences</taxon>
        <taxon>metagenomes</taxon>
        <taxon>ecological metagenomes</taxon>
    </lineage>
</organism>
<accession>X1RVL8</accession>